<protein>
    <submittedName>
        <fullName evidence="1">Uncharacterized protein</fullName>
    </submittedName>
</protein>
<accession>A0ABQ3VUJ0</accession>
<keyword evidence="2" id="KW-1185">Reference proteome</keyword>
<proteinExistence type="predicted"/>
<reference evidence="1 2" key="1">
    <citation type="journal article" date="2021" name="Int. J. Syst. Evol. Microbiol.">
        <title>Reticulibacter mediterranei gen. nov., sp. nov., within the new family Reticulibacteraceae fam. nov., and Ktedonospora formicarum gen. nov., sp. nov., Ktedonobacter robiniae sp. nov., Dictyobacter formicarum sp. nov. and Dictyobacter arantiisoli sp. nov., belonging to the class Ktedonobacteria.</title>
        <authorList>
            <person name="Yabe S."/>
            <person name="Zheng Y."/>
            <person name="Wang C.M."/>
            <person name="Sakai Y."/>
            <person name="Abe K."/>
            <person name="Yokota A."/>
            <person name="Donadio S."/>
            <person name="Cavaletti L."/>
            <person name="Monciardini P."/>
        </authorList>
    </citation>
    <scope>NUCLEOTIDE SEQUENCE [LARGE SCALE GENOMIC DNA]</scope>
    <source>
        <strain evidence="1 2">SOSP1-9</strain>
    </source>
</reference>
<comment type="caution">
    <text evidence="1">The sequence shown here is derived from an EMBL/GenBank/DDBJ whole genome shotgun (WGS) entry which is preliminary data.</text>
</comment>
<gene>
    <name evidence="1" type="ORF">KSZ_75480</name>
</gene>
<organism evidence="1 2">
    <name type="scientific">Dictyobacter formicarum</name>
    <dbReference type="NCBI Taxonomy" id="2778368"/>
    <lineage>
        <taxon>Bacteria</taxon>
        <taxon>Bacillati</taxon>
        <taxon>Chloroflexota</taxon>
        <taxon>Ktedonobacteria</taxon>
        <taxon>Ktedonobacterales</taxon>
        <taxon>Dictyobacteraceae</taxon>
        <taxon>Dictyobacter</taxon>
    </lineage>
</organism>
<sequence>MPEPKETVAFSAVSVNCFMWAEVAGAFRFVMGIVDAPAGMPIFNEVGTPEPDGSCGAGSVFGLLSVVGVETAGA</sequence>
<name>A0ABQ3VUJ0_9CHLR</name>
<dbReference type="Proteomes" id="UP000635565">
    <property type="component" value="Unassembled WGS sequence"/>
</dbReference>
<evidence type="ECO:0000313" key="2">
    <source>
        <dbReference type="Proteomes" id="UP000635565"/>
    </source>
</evidence>
<dbReference type="EMBL" id="BNJJ01000039">
    <property type="protein sequence ID" value="GHO89542.1"/>
    <property type="molecule type" value="Genomic_DNA"/>
</dbReference>
<evidence type="ECO:0000313" key="1">
    <source>
        <dbReference type="EMBL" id="GHO89542.1"/>
    </source>
</evidence>